<name>A0A6G1KP96_9PLEO</name>
<feature type="compositionally biased region" description="Basic and acidic residues" evidence="1">
    <location>
        <begin position="365"/>
        <end position="399"/>
    </location>
</feature>
<organism evidence="2 3">
    <name type="scientific">Pleomassaria siparia CBS 279.74</name>
    <dbReference type="NCBI Taxonomy" id="1314801"/>
    <lineage>
        <taxon>Eukaryota</taxon>
        <taxon>Fungi</taxon>
        <taxon>Dikarya</taxon>
        <taxon>Ascomycota</taxon>
        <taxon>Pezizomycotina</taxon>
        <taxon>Dothideomycetes</taxon>
        <taxon>Pleosporomycetidae</taxon>
        <taxon>Pleosporales</taxon>
        <taxon>Pleomassariaceae</taxon>
        <taxon>Pleomassaria</taxon>
    </lineage>
</organism>
<evidence type="ECO:0000256" key="1">
    <source>
        <dbReference type="SAM" id="MobiDB-lite"/>
    </source>
</evidence>
<feature type="compositionally biased region" description="Basic residues" evidence="1">
    <location>
        <begin position="400"/>
        <end position="414"/>
    </location>
</feature>
<evidence type="ECO:0000313" key="3">
    <source>
        <dbReference type="Proteomes" id="UP000799428"/>
    </source>
</evidence>
<evidence type="ECO:0000313" key="2">
    <source>
        <dbReference type="EMBL" id="KAF2714674.1"/>
    </source>
</evidence>
<dbReference type="EMBL" id="MU005764">
    <property type="protein sequence ID" value="KAF2714674.1"/>
    <property type="molecule type" value="Genomic_DNA"/>
</dbReference>
<accession>A0A6G1KP96</accession>
<dbReference type="Pfam" id="PF08297">
    <property type="entry name" value="U3_snoRNA_assoc"/>
    <property type="match status" value="1"/>
</dbReference>
<dbReference type="GO" id="GO:0006364">
    <property type="term" value="P:rRNA processing"/>
    <property type="evidence" value="ECO:0007669"/>
    <property type="project" value="InterPro"/>
</dbReference>
<feature type="compositionally biased region" description="Polar residues" evidence="1">
    <location>
        <begin position="15"/>
        <end position="33"/>
    </location>
</feature>
<keyword evidence="3" id="KW-1185">Reference proteome</keyword>
<feature type="compositionally biased region" description="Acidic residues" evidence="1">
    <location>
        <begin position="89"/>
        <end position="98"/>
    </location>
</feature>
<dbReference type="GO" id="GO:0030515">
    <property type="term" value="F:snoRNA binding"/>
    <property type="evidence" value="ECO:0007669"/>
    <property type="project" value="InterPro"/>
</dbReference>
<dbReference type="OrthoDB" id="5423707at2759"/>
<sequence length="558" mass="61136">MFTRVFNTAKRVFSRSPSVQIPSAESREPTPNTHDLDITMVSTRSGADVTPRSDPRKGKRGLEAGDTPLLSRKRRKSVGTQEKGNVDVEAAEAEDVDTETPVQADDTPASTNKEKLPIRRRTNPMVVINTTPAGSSLANATTLASPKDQTGSPTYPSSKKRTRKQGGSPEVTGAPSPEPSASEKTSTATVEVEVPVDSLQESSKALATPKSKSKKKSKGTNVSTPAATVPRVSRFPEEIPSSTYESEQAAIPSQEPSPASFKAKEATPRSSQKKTKKSASSVGDENKPSKHESEQVVSPSREPAPMSSTKAKKEHIRFDGEGHADASVAMALEALEPQPTPIDDDSDSDEAPEEVTTAFGLRQAKAAEEDALRAQKALQEKEKLKRQQRADRIKQEQGVKQKKAEKKAAKLAKQRAREKLLEPAEEELDVDIHNLPALLPESFLEAAGDMRPPTPPPQRHGRTAEEARLEKLSRHTKFLERGEKPIKDVKKGSLNVHVLAQQNMLLAPKVNRATKNIREKWLKGRQAEKKPNNRRMQKMQFRKVERRAVGGGFLKSEE</sequence>
<proteinExistence type="predicted"/>
<feature type="compositionally biased region" description="Basic and acidic residues" evidence="1">
    <location>
        <begin position="51"/>
        <end position="63"/>
    </location>
</feature>
<dbReference type="Proteomes" id="UP000799428">
    <property type="component" value="Unassembled WGS sequence"/>
</dbReference>
<feature type="compositionally biased region" description="Basic and acidic residues" evidence="1">
    <location>
        <begin position="284"/>
        <end position="294"/>
    </location>
</feature>
<dbReference type="InterPro" id="IPR013268">
    <property type="entry name" value="UTP16"/>
</dbReference>
<feature type="compositionally biased region" description="Gly residues" evidence="1">
    <location>
        <begin position="549"/>
        <end position="558"/>
    </location>
</feature>
<gene>
    <name evidence="2" type="ORF">K504DRAFT_456866</name>
</gene>
<feature type="region of interest" description="Disordered" evidence="1">
    <location>
        <begin position="525"/>
        <end position="558"/>
    </location>
</feature>
<feature type="region of interest" description="Disordered" evidence="1">
    <location>
        <begin position="1"/>
        <end position="415"/>
    </location>
</feature>
<reference evidence="2" key="1">
    <citation type="journal article" date="2020" name="Stud. Mycol.">
        <title>101 Dothideomycetes genomes: a test case for predicting lifestyles and emergence of pathogens.</title>
        <authorList>
            <person name="Haridas S."/>
            <person name="Albert R."/>
            <person name="Binder M."/>
            <person name="Bloem J."/>
            <person name="Labutti K."/>
            <person name="Salamov A."/>
            <person name="Andreopoulos B."/>
            <person name="Baker S."/>
            <person name="Barry K."/>
            <person name="Bills G."/>
            <person name="Bluhm B."/>
            <person name="Cannon C."/>
            <person name="Castanera R."/>
            <person name="Culley D."/>
            <person name="Daum C."/>
            <person name="Ezra D."/>
            <person name="Gonzalez J."/>
            <person name="Henrissat B."/>
            <person name="Kuo A."/>
            <person name="Liang C."/>
            <person name="Lipzen A."/>
            <person name="Lutzoni F."/>
            <person name="Magnuson J."/>
            <person name="Mondo S."/>
            <person name="Nolan M."/>
            <person name="Ohm R."/>
            <person name="Pangilinan J."/>
            <person name="Park H.-J."/>
            <person name="Ramirez L."/>
            <person name="Alfaro M."/>
            <person name="Sun H."/>
            <person name="Tritt A."/>
            <person name="Yoshinaga Y."/>
            <person name="Zwiers L.-H."/>
            <person name="Turgeon B."/>
            <person name="Goodwin S."/>
            <person name="Spatafora J."/>
            <person name="Crous P."/>
            <person name="Grigoriev I."/>
        </authorList>
    </citation>
    <scope>NUCLEOTIDE SEQUENCE</scope>
    <source>
        <strain evidence="2">CBS 279.74</strain>
    </source>
</reference>
<feature type="compositionally biased region" description="Basic residues" evidence="1">
    <location>
        <begin position="532"/>
        <end position="541"/>
    </location>
</feature>
<feature type="compositionally biased region" description="Polar residues" evidence="1">
    <location>
        <begin position="128"/>
        <end position="157"/>
    </location>
</feature>
<feature type="compositionally biased region" description="Acidic residues" evidence="1">
    <location>
        <begin position="342"/>
        <end position="353"/>
    </location>
</feature>
<evidence type="ECO:0008006" key="4">
    <source>
        <dbReference type="Google" id="ProtNLM"/>
    </source>
</evidence>
<protein>
    <recommendedName>
        <fullName evidence="4">U3 snoRNA associated</fullName>
    </recommendedName>
</protein>
<dbReference type="AlphaFoldDB" id="A0A6G1KP96"/>